<evidence type="ECO:0000313" key="1">
    <source>
        <dbReference type="EMBL" id="KUG21135.1"/>
    </source>
</evidence>
<comment type="caution">
    <text evidence="1">The sequence shown here is derived from an EMBL/GenBank/DDBJ whole genome shotgun (WGS) entry which is preliminary data.</text>
</comment>
<dbReference type="AlphaFoldDB" id="A0A0W8FJN5"/>
<proteinExistence type="predicted"/>
<sequence>MSRYRWGIVAISSLPAPGYRCSLISLQMRHSGTMRSNLSGSGNTLYNGGIAASTKMIADRYYMSLKTGLQRCAAMSVKPMASGLINPTSNRRILLTSGSAHAEQCIISHPSATTGVWHPSLPCHSSKGLPRGCHAGRPVTHRPAGRSALPG</sequence>
<protein>
    <submittedName>
        <fullName evidence="1">Uncharacterized protein</fullName>
    </submittedName>
</protein>
<gene>
    <name evidence="1" type="ORF">ASZ90_009126</name>
</gene>
<name>A0A0W8FJN5_9ZZZZ</name>
<accession>A0A0W8FJN5</accession>
<organism evidence="1">
    <name type="scientific">hydrocarbon metagenome</name>
    <dbReference type="NCBI Taxonomy" id="938273"/>
    <lineage>
        <taxon>unclassified sequences</taxon>
        <taxon>metagenomes</taxon>
        <taxon>ecological metagenomes</taxon>
    </lineage>
</organism>
<reference evidence="1" key="1">
    <citation type="journal article" date="2015" name="Proc. Natl. Acad. Sci. U.S.A.">
        <title>Networks of energetic and metabolic interactions define dynamics in microbial communities.</title>
        <authorList>
            <person name="Embree M."/>
            <person name="Liu J.K."/>
            <person name="Al-Bassam M.M."/>
            <person name="Zengler K."/>
        </authorList>
    </citation>
    <scope>NUCLEOTIDE SEQUENCE</scope>
</reference>
<dbReference type="EMBL" id="LNQE01001098">
    <property type="protein sequence ID" value="KUG21135.1"/>
    <property type="molecule type" value="Genomic_DNA"/>
</dbReference>